<dbReference type="InterPro" id="IPR050640">
    <property type="entry name" value="Bact_2-comp_sensor_kinase"/>
</dbReference>
<accession>A0A3D8Y2I5</accession>
<dbReference type="Proteomes" id="UP000256373">
    <property type="component" value="Unassembled WGS sequence"/>
</dbReference>
<feature type="region of interest" description="Disordered" evidence="1">
    <location>
        <begin position="106"/>
        <end position="150"/>
    </location>
</feature>
<feature type="transmembrane region" description="Helical" evidence="2">
    <location>
        <begin position="44"/>
        <end position="63"/>
    </location>
</feature>
<comment type="caution">
    <text evidence="4">The sequence shown here is derived from an EMBL/GenBank/DDBJ whole genome shotgun (WGS) entry which is preliminary data.</text>
</comment>
<dbReference type="EMBL" id="QNUL01000048">
    <property type="protein sequence ID" value="REA55259.1"/>
    <property type="molecule type" value="Genomic_DNA"/>
</dbReference>
<protein>
    <recommendedName>
        <fullName evidence="3">Signal transduction histidine kinase internal region domain-containing protein</fullName>
    </recommendedName>
</protein>
<keyword evidence="5" id="KW-1185">Reference proteome</keyword>
<dbReference type="InterPro" id="IPR010559">
    <property type="entry name" value="Sig_transdc_His_kin_internal"/>
</dbReference>
<feature type="domain" description="Signal transduction histidine kinase internal region" evidence="3">
    <location>
        <begin position="199"/>
        <end position="276"/>
    </location>
</feature>
<organism evidence="4 5">
    <name type="scientific">Dyadobacter luteus</name>
    <dbReference type="NCBI Taxonomy" id="2259619"/>
    <lineage>
        <taxon>Bacteria</taxon>
        <taxon>Pseudomonadati</taxon>
        <taxon>Bacteroidota</taxon>
        <taxon>Cytophagia</taxon>
        <taxon>Cytophagales</taxon>
        <taxon>Spirosomataceae</taxon>
        <taxon>Dyadobacter</taxon>
    </lineage>
</organism>
<dbReference type="PANTHER" id="PTHR34220:SF7">
    <property type="entry name" value="SENSOR HISTIDINE KINASE YPDA"/>
    <property type="match status" value="1"/>
</dbReference>
<dbReference type="GO" id="GO:0016020">
    <property type="term" value="C:membrane"/>
    <property type="evidence" value="ECO:0007669"/>
    <property type="project" value="InterPro"/>
</dbReference>
<evidence type="ECO:0000313" key="5">
    <source>
        <dbReference type="Proteomes" id="UP000256373"/>
    </source>
</evidence>
<gene>
    <name evidence="4" type="ORF">DSL64_28255</name>
</gene>
<sequence length="390" mass="45084">MPRLRNHWLIHLSAWLLFAIFPVTIISRELDTAVMSSIFTSLPFWIFMSIYLAVYYGNTFFLIPRLFFVKKYTAYLSIFVVSFLLFFYFKPFENLLFQRFQPDSEKHHAPEDRPEAFAPKPPPGSASEMATHRPFPGDDPSHRPPPLKGAGRSDLPAVDYVSLILFLIVWAVAMAVKISAQWRLSEQKMIISETEKAKAELSFLKAQINPHFLFNTLNNIYSLAVAKSDHTADGILKLSQLLRYITEEASVDFVPLHHEIRCLENYIDLQRLRLNSKSKVHFEIEGSTENQLIAPLIFINFVENAFKYGISNRYENSIEIKIRAKGRSIEFSCRNQIFETTPETDREGVGIANTEKRLQLLYPGQHQLDIRNENSFFEVVLKLNSDQLKK</sequence>
<dbReference type="SUPFAM" id="SSF55874">
    <property type="entry name" value="ATPase domain of HSP90 chaperone/DNA topoisomerase II/histidine kinase"/>
    <property type="match status" value="1"/>
</dbReference>
<keyword evidence="2" id="KW-0472">Membrane</keyword>
<feature type="transmembrane region" description="Helical" evidence="2">
    <location>
        <begin position="72"/>
        <end position="89"/>
    </location>
</feature>
<evidence type="ECO:0000256" key="1">
    <source>
        <dbReference type="SAM" id="MobiDB-lite"/>
    </source>
</evidence>
<keyword evidence="2" id="KW-1133">Transmembrane helix</keyword>
<dbReference type="AlphaFoldDB" id="A0A3D8Y2I5"/>
<evidence type="ECO:0000313" key="4">
    <source>
        <dbReference type="EMBL" id="REA55259.1"/>
    </source>
</evidence>
<dbReference type="GO" id="GO:0000155">
    <property type="term" value="F:phosphorelay sensor kinase activity"/>
    <property type="evidence" value="ECO:0007669"/>
    <property type="project" value="InterPro"/>
</dbReference>
<dbReference type="Pfam" id="PF06580">
    <property type="entry name" value="His_kinase"/>
    <property type="match status" value="1"/>
</dbReference>
<dbReference type="PANTHER" id="PTHR34220">
    <property type="entry name" value="SENSOR HISTIDINE KINASE YPDA"/>
    <property type="match status" value="1"/>
</dbReference>
<reference evidence="4 5" key="1">
    <citation type="submission" date="2018-07" db="EMBL/GenBank/DDBJ databases">
        <title>Dyadobacter roseus sp. nov., isolated from rose rhizosphere soil.</title>
        <authorList>
            <person name="Chen L."/>
        </authorList>
    </citation>
    <scope>NUCLEOTIDE SEQUENCE [LARGE SCALE GENOMIC DNA]</scope>
    <source>
        <strain evidence="4 5">RS19</strain>
    </source>
</reference>
<dbReference type="RefSeq" id="WP_115834331.1">
    <property type="nucleotide sequence ID" value="NZ_QNUL01000048.1"/>
</dbReference>
<dbReference type="OrthoDB" id="9792992at2"/>
<name>A0A3D8Y2I5_9BACT</name>
<feature type="compositionally biased region" description="Basic and acidic residues" evidence="1">
    <location>
        <begin position="106"/>
        <end position="115"/>
    </location>
</feature>
<proteinExistence type="predicted"/>
<evidence type="ECO:0000259" key="3">
    <source>
        <dbReference type="Pfam" id="PF06580"/>
    </source>
</evidence>
<dbReference type="InterPro" id="IPR036890">
    <property type="entry name" value="HATPase_C_sf"/>
</dbReference>
<dbReference type="Gene3D" id="3.30.565.10">
    <property type="entry name" value="Histidine kinase-like ATPase, C-terminal domain"/>
    <property type="match status" value="1"/>
</dbReference>
<evidence type="ECO:0000256" key="2">
    <source>
        <dbReference type="SAM" id="Phobius"/>
    </source>
</evidence>
<feature type="transmembrane region" description="Helical" evidence="2">
    <location>
        <begin position="160"/>
        <end position="180"/>
    </location>
</feature>
<keyword evidence="2" id="KW-0812">Transmembrane</keyword>